<gene>
    <name evidence="5" type="primary">FAM103A1</name>
</gene>
<dbReference type="InterPro" id="IPR028271">
    <property type="entry name" value="RAMAC"/>
</dbReference>
<reference evidence="5" key="3">
    <citation type="submission" date="2025-09" db="UniProtKB">
        <authorList>
            <consortium name="Ensembl"/>
        </authorList>
    </citation>
    <scope>IDENTIFICATION</scope>
    <source>
        <strain evidence="5">broiler</strain>
    </source>
</reference>
<keyword evidence="6" id="KW-1185">Reference proteome</keyword>
<name>A0A8V0YX33_CHICK</name>
<organism evidence="5 6">
    <name type="scientific">Gallus gallus</name>
    <name type="common">Chicken</name>
    <dbReference type="NCBI Taxonomy" id="9031"/>
    <lineage>
        <taxon>Eukaryota</taxon>
        <taxon>Metazoa</taxon>
        <taxon>Chordata</taxon>
        <taxon>Craniata</taxon>
        <taxon>Vertebrata</taxon>
        <taxon>Euteleostomi</taxon>
        <taxon>Archelosauria</taxon>
        <taxon>Archosauria</taxon>
        <taxon>Dinosauria</taxon>
        <taxon>Saurischia</taxon>
        <taxon>Theropoda</taxon>
        <taxon>Coelurosauria</taxon>
        <taxon>Aves</taxon>
        <taxon>Neognathae</taxon>
        <taxon>Galloanserae</taxon>
        <taxon>Galliformes</taxon>
        <taxon>Phasianidae</taxon>
        <taxon>Phasianinae</taxon>
        <taxon>Gallus</taxon>
    </lineage>
</organism>
<comment type="similarity">
    <text evidence="3">Belongs to the RAM family.</text>
</comment>
<dbReference type="Proteomes" id="UP000000539">
    <property type="component" value="Chromosome 10"/>
</dbReference>
<proteinExistence type="evidence at protein level"/>
<dbReference type="AlphaFoldDB" id="A0A8V0YX33"/>
<feature type="region of interest" description="Disordered" evidence="4">
    <location>
        <begin position="150"/>
        <end position="207"/>
    </location>
</feature>
<evidence type="ECO:0000313" key="5">
    <source>
        <dbReference type="Ensembl" id="ENSGALP00010023197.1"/>
    </source>
</evidence>
<protein>
    <submittedName>
        <fullName evidence="5">Family with sequence similarity 103 member A1</fullName>
    </submittedName>
</protein>
<dbReference type="FunCoup" id="A0A8V0YX33">
    <property type="interactions" value="562"/>
</dbReference>
<keyword evidence="2" id="KW-0539">Nucleus</keyword>
<feature type="region of interest" description="Disordered" evidence="4">
    <location>
        <begin position="1"/>
        <end position="115"/>
    </location>
</feature>
<dbReference type="GO" id="GO:0003723">
    <property type="term" value="F:RNA binding"/>
    <property type="evidence" value="ECO:0000318"/>
    <property type="project" value="GO_Central"/>
</dbReference>
<evidence type="ECO:0000256" key="2">
    <source>
        <dbReference type="ARBA" id="ARBA00023242"/>
    </source>
</evidence>
<dbReference type="PANTHER" id="PTHR48168:SF1">
    <property type="entry name" value="RNA GUANINE-N7 METHYLTRANSFERASE ACTIVATING SUBUNIT-RELATED"/>
    <property type="match status" value="1"/>
</dbReference>
<feature type="compositionally biased region" description="Polar residues" evidence="4">
    <location>
        <begin position="19"/>
        <end position="35"/>
    </location>
</feature>
<dbReference type="GeneTree" id="ENSGT00390000011190"/>
<evidence type="ECO:0000256" key="3">
    <source>
        <dbReference type="ARBA" id="ARBA00034716"/>
    </source>
</evidence>
<feature type="compositionally biased region" description="Basic residues" evidence="4">
    <location>
        <begin position="1"/>
        <end position="11"/>
    </location>
</feature>
<sequence length="232" mass="26248">MAVHPAARKASPRFAHTEVSASQRTCTHTASSTTAVPRPQNRAPTKPAKERTADILYAIHTSARSAPNSGLAEPNPQATAARGAPALRHPALSRHRKRRGAHRKSRALRAAAAGGAGMASLVDIPVDYEKMFAHRFTADDKEYQEYLKRPADPPPIVEEWRNRSGGNQRNRDRFQDGRYFRGDRYNWQGDHRSNQRPDRGWGNNYQQHRQGQSYYGQYGYNSYNPGPRYHPY</sequence>
<evidence type="ECO:0000256" key="1">
    <source>
        <dbReference type="ARBA" id="ARBA00004123"/>
    </source>
</evidence>
<evidence type="ECO:0007829" key="7">
    <source>
        <dbReference type="PeptideAtlas" id="A0A8V0YX33"/>
    </source>
</evidence>
<dbReference type="Ensembl" id="ENSGALT00010040041.1">
    <property type="protein sequence ID" value="ENSGALP00010023197.1"/>
    <property type="gene ID" value="ENSGALG00010016607.1"/>
</dbReference>
<reference evidence="5" key="2">
    <citation type="submission" date="2025-08" db="UniProtKB">
        <authorList>
            <consortium name="Ensembl"/>
        </authorList>
    </citation>
    <scope>IDENTIFICATION</scope>
    <source>
        <strain evidence="5">broiler</strain>
    </source>
</reference>
<keyword evidence="7" id="KW-1267">Proteomics identification</keyword>
<dbReference type="GO" id="GO:0106005">
    <property type="term" value="P:RNA 5'-cap (guanine-N7)-methylation"/>
    <property type="evidence" value="ECO:0007669"/>
    <property type="project" value="InterPro"/>
</dbReference>
<dbReference type="Pfam" id="PF15320">
    <property type="entry name" value="RAM"/>
    <property type="match status" value="1"/>
</dbReference>
<evidence type="ECO:0000313" key="6">
    <source>
        <dbReference type="Proteomes" id="UP000000539"/>
    </source>
</evidence>
<reference evidence="5" key="1">
    <citation type="submission" date="2020-11" db="EMBL/GenBank/DDBJ databases">
        <title>Gallus gallus (Chicken) genome, bGalGal1, GRCg7b, maternal haplotype autosomes + Z &amp; W.</title>
        <authorList>
            <person name="Warren W."/>
            <person name="Formenti G."/>
            <person name="Fedrigo O."/>
            <person name="Haase B."/>
            <person name="Mountcastle J."/>
            <person name="Balacco J."/>
            <person name="Tracey A."/>
            <person name="Schneider V."/>
            <person name="Okimoto R."/>
            <person name="Cheng H."/>
            <person name="Hawken R."/>
            <person name="Howe K."/>
            <person name="Jarvis E.D."/>
        </authorList>
    </citation>
    <scope>NUCLEOTIDE SEQUENCE [LARGE SCALE GENOMIC DNA]</scope>
    <source>
        <strain evidence="5">Broiler</strain>
    </source>
</reference>
<feature type="compositionally biased region" description="Basic and acidic residues" evidence="4">
    <location>
        <begin position="169"/>
        <end position="199"/>
    </location>
</feature>
<evidence type="ECO:0000256" key="4">
    <source>
        <dbReference type="SAM" id="MobiDB-lite"/>
    </source>
</evidence>
<dbReference type="PANTHER" id="PTHR48168">
    <property type="entry name" value="RNA GUANINE-7 METHYLTRANSFERASE-ACTIVATING SUBUNIT-LIKE (PSEUDOGENE)-RELATED"/>
    <property type="match status" value="1"/>
</dbReference>
<dbReference type="OrthoDB" id="244097at2759"/>
<dbReference type="GO" id="GO:0031533">
    <property type="term" value="C:mRNA capping enzyme complex"/>
    <property type="evidence" value="ECO:0000318"/>
    <property type="project" value="GO_Central"/>
</dbReference>
<accession>A0A8V0YX33</accession>
<comment type="subcellular location">
    <subcellularLocation>
        <location evidence="1">Nucleus</location>
    </subcellularLocation>
</comment>
<feature type="compositionally biased region" description="Basic residues" evidence="4">
    <location>
        <begin position="91"/>
        <end position="107"/>
    </location>
</feature>